<name>A0A2P4YGQ0_9STRA</name>
<dbReference type="InterPro" id="IPR033192">
    <property type="entry name" value="ODAD3"/>
</dbReference>
<keyword evidence="1" id="KW-0175">Coiled coil</keyword>
<dbReference type="OrthoDB" id="71318at2759"/>
<dbReference type="EMBL" id="NCKW01003144">
    <property type="protein sequence ID" value="POM76990.1"/>
    <property type="molecule type" value="Genomic_DNA"/>
</dbReference>
<organism evidence="2 3">
    <name type="scientific">Phytophthora palmivora</name>
    <dbReference type="NCBI Taxonomy" id="4796"/>
    <lineage>
        <taxon>Eukaryota</taxon>
        <taxon>Sar</taxon>
        <taxon>Stramenopiles</taxon>
        <taxon>Oomycota</taxon>
        <taxon>Peronosporomycetes</taxon>
        <taxon>Peronosporales</taxon>
        <taxon>Peronosporaceae</taxon>
        <taxon>Phytophthora</taxon>
    </lineage>
</organism>
<dbReference type="GO" id="GO:0036064">
    <property type="term" value="C:ciliary basal body"/>
    <property type="evidence" value="ECO:0007669"/>
    <property type="project" value="TreeGrafter"/>
</dbReference>
<evidence type="ECO:0000313" key="2">
    <source>
        <dbReference type="EMBL" id="POM76990.1"/>
    </source>
</evidence>
<feature type="coiled-coil region" evidence="1">
    <location>
        <begin position="82"/>
        <end position="141"/>
    </location>
</feature>
<protein>
    <submittedName>
        <fullName evidence="2">Uncharacterized protein</fullName>
    </submittedName>
</protein>
<dbReference type="PANTHER" id="PTHR46518">
    <property type="entry name" value="COILED-COIL DOMAIN-CONTAINING PROTEIN 151"/>
    <property type="match status" value="1"/>
</dbReference>
<sequence length="164" mass="18298">MVAEMRGDLSAEEETRLLRCIENRERANEALHAANLVKSQKNADFEAVLAELKLAMGASCLREVVEKIAAQAATSVSLDKEKTQAEERLIAVRQEKEQVLRELNELKASGIGGIELNREVYNTLENEIQQAKAALKVNKSAYERLDGVMGHSGWQGDFKFSTMY</sequence>
<evidence type="ECO:0000313" key="3">
    <source>
        <dbReference type="Proteomes" id="UP000237271"/>
    </source>
</evidence>
<dbReference type="GO" id="GO:0097542">
    <property type="term" value="C:ciliary tip"/>
    <property type="evidence" value="ECO:0007669"/>
    <property type="project" value="TreeGrafter"/>
</dbReference>
<reference evidence="2 3" key="1">
    <citation type="journal article" date="2017" name="Genome Biol. Evol.">
        <title>Phytophthora megakarya and P. palmivora, closely related causal agents of cacao black pod rot, underwent increases in genome sizes and gene numbers by different mechanisms.</title>
        <authorList>
            <person name="Ali S.S."/>
            <person name="Shao J."/>
            <person name="Lary D.J."/>
            <person name="Kronmiller B."/>
            <person name="Shen D."/>
            <person name="Strem M.D."/>
            <person name="Amoako-Attah I."/>
            <person name="Akrofi A.Y."/>
            <person name="Begoude B.A."/>
            <person name="Ten Hoopen G.M."/>
            <person name="Coulibaly K."/>
            <person name="Kebe B.I."/>
            <person name="Melnick R.L."/>
            <person name="Guiltinan M.J."/>
            <person name="Tyler B.M."/>
            <person name="Meinhardt L.W."/>
            <person name="Bailey B.A."/>
        </authorList>
    </citation>
    <scope>NUCLEOTIDE SEQUENCE [LARGE SCALE GENOMIC DNA]</scope>
    <source>
        <strain evidence="3">sbr112.9</strain>
    </source>
</reference>
<dbReference type="GO" id="GO:0036158">
    <property type="term" value="P:outer dynein arm assembly"/>
    <property type="evidence" value="ECO:0007669"/>
    <property type="project" value="InterPro"/>
</dbReference>
<gene>
    <name evidence="2" type="ORF">PHPALM_5702</name>
</gene>
<comment type="caution">
    <text evidence="2">The sequence shown here is derived from an EMBL/GenBank/DDBJ whole genome shotgun (WGS) entry which is preliminary data.</text>
</comment>
<evidence type="ECO:0000256" key="1">
    <source>
        <dbReference type="SAM" id="Coils"/>
    </source>
</evidence>
<dbReference type="AlphaFoldDB" id="A0A2P4YGQ0"/>
<accession>A0A2P4YGQ0</accession>
<proteinExistence type="predicted"/>
<dbReference type="GO" id="GO:0035253">
    <property type="term" value="C:ciliary rootlet"/>
    <property type="evidence" value="ECO:0007669"/>
    <property type="project" value="TreeGrafter"/>
</dbReference>
<dbReference type="GO" id="GO:0003341">
    <property type="term" value="P:cilium movement"/>
    <property type="evidence" value="ECO:0007669"/>
    <property type="project" value="InterPro"/>
</dbReference>
<dbReference type="Proteomes" id="UP000237271">
    <property type="component" value="Unassembled WGS sequence"/>
</dbReference>
<dbReference type="PANTHER" id="PTHR46518:SF1">
    <property type="entry name" value="OUTER DYNEIN ARM-DOCKING COMPLEX SUBUNIT 3"/>
    <property type="match status" value="1"/>
</dbReference>
<keyword evidence="3" id="KW-1185">Reference proteome</keyword>